<dbReference type="PANTHER" id="PTHR42756">
    <property type="entry name" value="TRANSCRIPTIONAL REGULATOR, MARR"/>
    <property type="match status" value="1"/>
</dbReference>
<evidence type="ECO:0000259" key="4">
    <source>
        <dbReference type="PROSITE" id="PS50995"/>
    </source>
</evidence>
<dbReference type="SUPFAM" id="SSF46785">
    <property type="entry name" value="Winged helix' DNA-binding domain"/>
    <property type="match status" value="1"/>
</dbReference>
<reference evidence="5 6" key="1">
    <citation type="submission" date="2024-11" db="EMBL/GenBank/DDBJ databases">
        <authorList>
            <person name="Heng Y.C."/>
            <person name="Lim A.C.H."/>
            <person name="Lee J.K.Y."/>
            <person name="Kittelmann S."/>
        </authorList>
    </citation>
    <scope>NUCLEOTIDE SEQUENCE [LARGE SCALE GENOMIC DNA]</scope>
    <source>
        <strain evidence="5 6">WILCCON 0269</strain>
    </source>
</reference>
<dbReference type="PRINTS" id="PR00598">
    <property type="entry name" value="HTHMARR"/>
</dbReference>
<gene>
    <name evidence="5" type="ORF">ACJDU8_08855</name>
</gene>
<dbReference type="EMBL" id="JBJHZX010000011">
    <property type="protein sequence ID" value="MFL0195669.1"/>
    <property type="molecule type" value="Genomic_DNA"/>
</dbReference>
<accession>A0ABW8SKF4</accession>
<evidence type="ECO:0000313" key="6">
    <source>
        <dbReference type="Proteomes" id="UP001623660"/>
    </source>
</evidence>
<evidence type="ECO:0000313" key="5">
    <source>
        <dbReference type="EMBL" id="MFL0195669.1"/>
    </source>
</evidence>
<evidence type="ECO:0000256" key="3">
    <source>
        <dbReference type="ARBA" id="ARBA00023163"/>
    </source>
</evidence>
<sequence length="145" mass="16759">MNKSNFFLKTTYSNLIRTIAVKIKLKSDQKINKLGLNSQQGRMIGYIYEHQDDGIIQKDLADVFQRKGASITSMLQGLERKGYIERRTPNNNQRQKNIYVLPKGADLIQDFNTVFEDTEQSITKNLTSKEKDILIYLLTKINQSL</sequence>
<keyword evidence="6" id="KW-1185">Reference proteome</keyword>
<dbReference type="Gene3D" id="1.10.10.10">
    <property type="entry name" value="Winged helix-like DNA-binding domain superfamily/Winged helix DNA-binding domain"/>
    <property type="match status" value="1"/>
</dbReference>
<dbReference type="InterPro" id="IPR000835">
    <property type="entry name" value="HTH_MarR-typ"/>
</dbReference>
<evidence type="ECO:0000256" key="1">
    <source>
        <dbReference type="ARBA" id="ARBA00023015"/>
    </source>
</evidence>
<protein>
    <submittedName>
        <fullName evidence="5">MarR family winged helix-turn-helix transcriptional regulator</fullName>
    </submittedName>
</protein>
<dbReference type="Pfam" id="PF12802">
    <property type="entry name" value="MarR_2"/>
    <property type="match status" value="1"/>
</dbReference>
<dbReference type="InterPro" id="IPR036388">
    <property type="entry name" value="WH-like_DNA-bd_sf"/>
</dbReference>
<proteinExistence type="predicted"/>
<dbReference type="RefSeq" id="WP_406791788.1">
    <property type="nucleotide sequence ID" value="NZ_JBJHZX010000011.1"/>
</dbReference>
<feature type="domain" description="HTH marR-type" evidence="4">
    <location>
        <begin position="9"/>
        <end position="143"/>
    </location>
</feature>
<keyword evidence="3" id="KW-0804">Transcription</keyword>
<dbReference type="PROSITE" id="PS50995">
    <property type="entry name" value="HTH_MARR_2"/>
    <property type="match status" value="1"/>
</dbReference>
<keyword evidence="2" id="KW-0238">DNA-binding</keyword>
<keyword evidence="1" id="KW-0805">Transcription regulation</keyword>
<organism evidence="5 6">
    <name type="scientific">Candidatus Clostridium eludens</name>
    <dbReference type="NCBI Taxonomy" id="3381663"/>
    <lineage>
        <taxon>Bacteria</taxon>
        <taxon>Bacillati</taxon>
        <taxon>Bacillota</taxon>
        <taxon>Clostridia</taxon>
        <taxon>Eubacteriales</taxon>
        <taxon>Clostridiaceae</taxon>
        <taxon>Clostridium</taxon>
    </lineage>
</organism>
<dbReference type="InterPro" id="IPR036390">
    <property type="entry name" value="WH_DNA-bd_sf"/>
</dbReference>
<name>A0ABW8SKF4_9CLOT</name>
<dbReference type="Proteomes" id="UP001623660">
    <property type="component" value="Unassembled WGS sequence"/>
</dbReference>
<dbReference type="SMART" id="SM00347">
    <property type="entry name" value="HTH_MARR"/>
    <property type="match status" value="1"/>
</dbReference>
<evidence type="ECO:0000256" key="2">
    <source>
        <dbReference type="ARBA" id="ARBA00023125"/>
    </source>
</evidence>
<comment type="caution">
    <text evidence="5">The sequence shown here is derived from an EMBL/GenBank/DDBJ whole genome shotgun (WGS) entry which is preliminary data.</text>
</comment>
<dbReference type="PANTHER" id="PTHR42756:SF1">
    <property type="entry name" value="TRANSCRIPTIONAL REPRESSOR OF EMRAB OPERON"/>
    <property type="match status" value="1"/>
</dbReference>